<proteinExistence type="predicted"/>
<protein>
    <submittedName>
        <fullName evidence="2">NAD(P)-dependent dehydrogenase, short-chain alcohol dehydrogenase family</fullName>
    </submittedName>
</protein>
<organism evidence="2 3">
    <name type="scientific">Parapedobacter luteus</name>
    <dbReference type="NCBI Taxonomy" id="623280"/>
    <lineage>
        <taxon>Bacteria</taxon>
        <taxon>Pseudomonadati</taxon>
        <taxon>Bacteroidota</taxon>
        <taxon>Sphingobacteriia</taxon>
        <taxon>Sphingobacteriales</taxon>
        <taxon>Sphingobacteriaceae</taxon>
        <taxon>Parapedobacter</taxon>
    </lineage>
</organism>
<accession>A0A1T5DCF5</accession>
<keyword evidence="1" id="KW-0560">Oxidoreductase</keyword>
<dbReference type="InterPro" id="IPR002347">
    <property type="entry name" value="SDR_fam"/>
</dbReference>
<dbReference type="STRING" id="623280.SAMN05660226_02710"/>
<dbReference type="RefSeq" id="WP_079717387.1">
    <property type="nucleotide sequence ID" value="NZ_FUYS01000006.1"/>
</dbReference>
<dbReference type="Proteomes" id="UP000190541">
    <property type="component" value="Unassembled WGS sequence"/>
</dbReference>
<dbReference type="Gene3D" id="3.40.50.720">
    <property type="entry name" value="NAD(P)-binding Rossmann-like Domain"/>
    <property type="match status" value="1"/>
</dbReference>
<dbReference type="PANTHER" id="PTHR43157">
    <property type="entry name" value="PHOSPHATIDYLINOSITOL-GLYCAN BIOSYNTHESIS CLASS F PROTEIN-RELATED"/>
    <property type="match status" value="1"/>
</dbReference>
<dbReference type="Pfam" id="PF00106">
    <property type="entry name" value="adh_short"/>
    <property type="match status" value="1"/>
</dbReference>
<name>A0A1T5DCF5_9SPHI</name>
<keyword evidence="3" id="KW-1185">Reference proteome</keyword>
<evidence type="ECO:0000256" key="1">
    <source>
        <dbReference type="ARBA" id="ARBA00023002"/>
    </source>
</evidence>
<dbReference type="PROSITE" id="PS00061">
    <property type="entry name" value="ADH_SHORT"/>
    <property type="match status" value="1"/>
</dbReference>
<dbReference type="PRINTS" id="PR00081">
    <property type="entry name" value="GDHRDH"/>
</dbReference>
<dbReference type="InterPro" id="IPR036291">
    <property type="entry name" value="NAD(P)-bd_dom_sf"/>
</dbReference>
<dbReference type="GO" id="GO:0016491">
    <property type="term" value="F:oxidoreductase activity"/>
    <property type="evidence" value="ECO:0007669"/>
    <property type="project" value="UniProtKB-KW"/>
</dbReference>
<evidence type="ECO:0000313" key="3">
    <source>
        <dbReference type="Proteomes" id="UP000190541"/>
    </source>
</evidence>
<dbReference type="PANTHER" id="PTHR43157:SF31">
    <property type="entry name" value="PHOSPHATIDYLINOSITOL-GLYCAN BIOSYNTHESIS CLASS F PROTEIN"/>
    <property type="match status" value="1"/>
</dbReference>
<reference evidence="2 3" key="1">
    <citation type="submission" date="2017-02" db="EMBL/GenBank/DDBJ databases">
        <authorList>
            <person name="Peterson S.W."/>
        </authorList>
    </citation>
    <scope>NUCLEOTIDE SEQUENCE [LARGE SCALE GENOMIC DNA]</scope>
    <source>
        <strain evidence="2 3">DSM 22899</strain>
    </source>
</reference>
<dbReference type="InterPro" id="IPR020904">
    <property type="entry name" value="Sc_DH/Rdtase_CS"/>
</dbReference>
<evidence type="ECO:0000313" key="2">
    <source>
        <dbReference type="EMBL" id="SKB69394.1"/>
    </source>
</evidence>
<dbReference type="SUPFAM" id="SSF51735">
    <property type="entry name" value="NAD(P)-binding Rossmann-fold domains"/>
    <property type="match status" value="1"/>
</dbReference>
<dbReference type="AlphaFoldDB" id="A0A1T5DCF5"/>
<dbReference type="EMBL" id="FUYS01000006">
    <property type="protein sequence ID" value="SKB69394.1"/>
    <property type="molecule type" value="Genomic_DNA"/>
</dbReference>
<dbReference type="OrthoDB" id="597510at2"/>
<gene>
    <name evidence="2" type="ORF">SAMN05660226_02710</name>
</gene>
<sequence length="274" mass="29499">MRALSEQVVMITGATDGLGKALAKALAWKGTALILHGRNPDKGRSTVDALVQETGNKNIIYYNADMANLGEVRALAAKLLSAHQQLDVVINNAGIGPAGGGGRRQMSQDGYELRFAVNYLAPFLLTDLLLPLLQQTEGSRVVMVASGLQEPLDFEDLMLDAAYTGRRAYGQSKLALVMLAMTLSHRLRDAGIRINSVHPASLMDTTLVRESNSRPRSSISEGVDAVLFVATSPEVADISGAFFDGKRQARAHDQAYDENARKMLFTISSKLAGL</sequence>